<keyword evidence="11" id="KW-0539">Nucleus</keyword>
<evidence type="ECO:0000256" key="4">
    <source>
        <dbReference type="ARBA" id="ARBA00022448"/>
    </source>
</evidence>
<dbReference type="PANTHER" id="PTHR23316">
    <property type="entry name" value="IMPORTIN ALPHA"/>
    <property type="match status" value="1"/>
</dbReference>
<dbReference type="SUPFAM" id="SSF48371">
    <property type="entry name" value="ARM repeat"/>
    <property type="match status" value="1"/>
</dbReference>
<feature type="domain" description="IBB" evidence="16">
    <location>
        <begin position="1"/>
        <end position="60"/>
    </location>
</feature>
<keyword evidence="4 13" id="KW-0813">Transport</keyword>
<evidence type="ECO:0000256" key="6">
    <source>
        <dbReference type="ARBA" id="ARBA00022553"/>
    </source>
</evidence>
<dbReference type="InterPro" id="IPR016024">
    <property type="entry name" value="ARM-type_fold"/>
</dbReference>
<dbReference type="FunFam" id="1.20.5.690:FF:000005">
    <property type="entry name" value="Importin subunit alpha"/>
    <property type="match status" value="1"/>
</dbReference>
<dbReference type="Gene3D" id="1.20.5.690">
    <property type="entry name" value="Importin-alpha, importin-beta-binding domain"/>
    <property type="match status" value="1"/>
</dbReference>
<dbReference type="InterPro" id="IPR002652">
    <property type="entry name" value="Importin-a_IBB"/>
</dbReference>
<evidence type="ECO:0000256" key="15">
    <source>
        <dbReference type="SAM" id="MobiDB-lite"/>
    </source>
</evidence>
<feature type="compositionally biased region" description="Polar residues" evidence="15">
    <location>
        <begin position="62"/>
        <end position="73"/>
    </location>
</feature>
<dbReference type="PROSITE" id="PS51214">
    <property type="entry name" value="IBB"/>
    <property type="match status" value="1"/>
</dbReference>
<evidence type="ECO:0000313" key="18">
    <source>
        <dbReference type="Proteomes" id="UP000694411"/>
    </source>
</evidence>
<dbReference type="GO" id="GO:0042564">
    <property type="term" value="C:NLS-dependent protein nuclear import complex"/>
    <property type="evidence" value="ECO:0007669"/>
    <property type="project" value="UniProtKB-ARBA"/>
</dbReference>
<reference evidence="17" key="3">
    <citation type="submission" date="2025-09" db="UniProtKB">
        <authorList>
            <consortium name="Ensembl"/>
        </authorList>
    </citation>
    <scope>IDENTIFICATION</scope>
</reference>
<dbReference type="GO" id="GO:0005654">
    <property type="term" value="C:nucleoplasm"/>
    <property type="evidence" value="ECO:0007669"/>
    <property type="project" value="UniProtKB-ARBA"/>
</dbReference>
<keyword evidence="7" id="KW-0677">Repeat</keyword>
<feature type="region of interest" description="Disordered" evidence="15">
    <location>
        <begin position="43"/>
        <end position="73"/>
    </location>
</feature>
<dbReference type="InterPro" id="IPR032413">
    <property type="entry name" value="Arm_3"/>
</dbReference>
<dbReference type="InterPro" id="IPR000225">
    <property type="entry name" value="Armadillo"/>
</dbReference>
<evidence type="ECO:0000256" key="2">
    <source>
        <dbReference type="ARBA" id="ARBA00004496"/>
    </source>
</evidence>
<dbReference type="GO" id="GO:0006606">
    <property type="term" value="P:protein import into nucleus"/>
    <property type="evidence" value="ECO:0007669"/>
    <property type="project" value="InterPro"/>
</dbReference>
<dbReference type="Proteomes" id="UP000694411">
    <property type="component" value="Chromosome 16"/>
</dbReference>
<dbReference type="Pfam" id="PF01749">
    <property type="entry name" value="IBB"/>
    <property type="match status" value="1"/>
</dbReference>
<dbReference type="SMART" id="SM00185">
    <property type="entry name" value="ARM"/>
    <property type="match status" value="7"/>
</dbReference>
<dbReference type="FunFam" id="1.25.10.10:FF:000009">
    <property type="entry name" value="Importin subunit alpha"/>
    <property type="match status" value="1"/>
</dbReference>
<evidence type="ECO:0000256" key="11">
    <source>
        <dbReference type="ARBA" id="ARBA00023242"/>
    </source>
</evidence>
<accession>A0A8D2G7D8</accession>
<evidence type="ECO:0000256" key="5">
    <source>
        <dbReference type="ARBA" id="ARBA00022490"/>
    </source>
</evidence>
<evidence type="ECO:0000256" key="1">
    <source>
        <dbReference type="ARBA" id="ARBA00004123"/>
    </source>
</evidence>
<evidence type="ECO:0000256" key="12">
    <source>
        <dbReference type="ARBA" id="ARBA00054240"/>
    </source>
</evidence>
<feature type="region of interest" description="Disordered" evidence="15">
    <location>
        <begin position="1"/>
        <end position="30"/>
    </location>
</feature>
<dbReference type="PIRSF" id="PIRSF005673">
    <property type="entry name" value="Importin_alpha"/>
    <property type="match status" value="1"/>
</dbReference>
<dbReference type="PROSITE" id="PS50176">
    <property type="entry name" value="ARM_REPEAT"/>
    <property type="match status" value="3"/>
</dbReference>
<organism evidence="17 18">
    <name type="scientific">Theropithecus gelada</name>
    <name type="common">Gelada baboon</name>
    <dbReference type="NCBI Taxonomy" id="9565"/>
    <lineage>
        <taxon>Eukaryota</taxon>
        <taxon>Metazoa</taxon>
        <taxon>Chordata</taxon>
        <taxon>Craniata</taxon>
        <taxon>Vertebrata</taxon>
        <taxon>Euteleostomi</taxon>
        <taxon>Mammalia</taxon>
        <taxon>Eutheria</taxon>
        <taxon>Euarchontoglires</taxon>
        <taxon>Primates</taxon>
        <taxon>Haplorrhini</taxon>
        <taxon>Catarrhini</taxon>
        <taxon>Cercopithecidae</taxon>
        <taxon>Cercopithecinae</taxon>
        <taxon>Theropithecus</taxon>
    </lineage>
</organism>
<feature type="compositionally biased region" description="Basic and acidic residues" evidence="15">
    <location>
        <begin position="20"/>
        <end position="30"/>
    </location>
</feature>
<feature type="repeat" description="ARM" evidence="14">
    <location>
        <begin position="281"/>
        <end position="323"/>
    </location>
</feature>
<comment type="subcellular location">
    <subcellularLocation>
        <location evidence="2">Cytoplasm</location>
    </subcellularLocation>
    <subcellularLocation>
        <location evidence="1">Nucleus</location>
    </subcellularLocation>
</comment>
<dbReference type="GO" id="GO:0043657">
    <property type="term" value="C:host cell"/>
    <property type="evidence" value="ECO:0007669"/>
    <property type="project" value="GOC"/>
</dbReference>
<dbReference type="Ensembl" id="ENSTGET00000036592.1">
    <property type="protein sequence ID" value="ENSTGEP00000030776.1"/>
    <property type="gene ID" value="ENSTGEG00000024580.1"/>
</dbReference>
<sequence length="498" mass="54949">MSSNENANTPAARLHRFKNKGKDSTEMRRRRIEVNVELRKAKKDDQMLKRRNVSSFPDDATSPLQENRNNQGTVNWSVDDIVKGVNSNNVENQLQATQAARKLLSRGKQPSIDNIIRAGLIPKFVSFLGRTDCSPIQFDEQAVWALGNIAVVIRNESVVFTKAAEGHLSTLGSFCWCISDGSVFRDLVIKYGAVDPLLALLAVPDMPSLARGSLRNLTWTLSNLCRNKNPAPPIDAVEQILPTLVRLLHHDDPEVLADTCWAISYLTDGPNERIDMVMKTGVVPQLVKLLGASELPIVTPTLRAIGNIVTGTDEQTQVVIDAGALAVFPSLLTNPKTNIQKEATWTMSNITAGHQDQIQQVVNHGLVPFLVSVLSKADFKTQKEAVWAVTNYTSGRTVEQIVYLVHCGIIEPLMNLLTAAEKLGETEKLSIMIEECGGLDKIEALQNHENESVYKASLSLIEKYFSVEEEEDQNVVPETTSEGYTFQVQDGAPGTFTF</sequence>
<evidence type="ECO:0000256" key="9">
    <source>
        <dbReference type="ARBA" id="ARBA00022927"/>
    </source>
</evidence>
<evidence type="ECO:0000256" key="3">
    <source>
        <dbReference type="ARBA" id="ARBA00010394"/>
    </source>
</evidence>
<keyword evidence="6" id="KW-0597">Phosphoprotein</keyword>
<dbReference type="Gene3D" id="1.25.10.10">
    <property type="entry name" value="Leucine-rich Repeat Variant"/>
    <property type="match status" value="1"/>
</dbReference>
<evidence type="ECO:0000259" key="16">
    <source>
        <dbReference type="PROSITE" id="PS51214"/>
    </source>
</evidence>
<dbReference type="GO" id="GO:0061608">
    <property type="term" value="F:nuclear import signal receptor activity"/>
    <property type="evidence" value="ECO:0007669"/>
    <property type="project" value="InterPro"/>
</dbReference>
<evidence type="ECO:0000256" key="7">
    <source>
        <dbReference type="ARBA" id="ARBA00022737"/>
    </source>
</evidence>
<feature type="repeat" description="ARM" evidence="14">
    <location>
        <begin position="239"/>
        <end position="281"/>
    </location>
</feature>
<keyword evidence="10" id="KW-0007">Acetylation</keyword>
<proteinExistence type="inferred from homology"/>
<reference evidence="17" key="1">
    <citation type="submission" date="2018-05" db="EMBL/GenBank/DDBJ databases">
        <title>Whole genome of Theropithecus gelada.</title>
        <authorList>
            <person name="Chiou K.L."/>
            <person name="Snyder-Mackler N."/>
        </authorList>
    </citation>
    <scope>NUCLEOTIDE SEQUENCE [LARGE SCALE GENOMIC DNA]</scope>
</reference>
<dbReference type="GO" id="GO:1903902">
    <property type="term" value="P:positive regulation of viral life cycle"/>
    <property type="evidence" value="ECO:0007669"/>
    <property type="project" value="UniProtKB-ARBA"/>
</dbReference>
<dbReference type="InterPro" id="IPR036975">
    <property type="entry name" value="Importin-a_IBB_sf"/>
</dbReference>
<comment type="similarity">
    <text evidence="3 13">Belongs to the importin alpha family.</text>
</comment>
<reference evidence="17" key="2">
    <citation type="submission" date="2025-08" db="UniProtKB">
        <authorList>
            <consortium name="Ensembl"/>
        </authorList>
    </citation>
    <scope>IDENTIFICATION</scope>
</reference>
<dbReference type="InterPro" id="IPR011989">
    <property type="entry name" value="ARM-like"/>
</dbReference>
<protein>
    <recommendedName>
        <fullName evidence="13">Importin subunit alpha</fullName>
    </recommendedName>
</protein>
<dbReference type="GO" id="GO:0075506">
    <property type="term" value="P:entry of viral genome into host nucleus through nuclear pore complex via importin"/>
    <property type="evidence" value="ECO:0007669"/>
    <property type="project" value="UniProtKB-ARBA"/>
</dbReference>
<feature type="repeat" description="ARM" evidence="14">
    <location>
        <begin position="323"/>
        <end position="365"/>
    </location>
</feature>
<keyword evidence="8" id="KW-0832">Ubl conjugation</keyword>
<evidence type="ECO:0000313" key="17">
    <source>
        <dbReference type="Ensembl" id="ENSTGEP00000030776.1"/>
    </source>
</evidence>
<keyword evidence="5" id="KW-0963">Cytoplasm</keyword>
<dbReference type="Pfam" id="PF00514">
    <property type="entry name" value="Arm"/>
    <property type="match status" value="5"/>
</dbReference>
<evidence type="ECO:0000256" key="14">
    <source>
        <dbReference type="PROSITE-ProRule" id="PRU00259"/>
    </source>
</evidence>
<keyword evidence="9 13" id="KW-0653">Protein transport</keyword>
<evidence type="ECO:0000256" key="8">
    <source>
        <dbReference type="ARBA" id="ARBA00022843"/>
    </source>
</evidence>
<dbReference type="Pfam" id="PF16186">
    <property type="entry name" value="Arm_3"/>
    <property type="match status" value="1"/>
</dbReference>
<evidence type="ECO:0000256" key="10">
    <source>
        <dbReference type="ARBA" id="ARBA00022990"/>
    </source>
</evidence>
<name>A0A8D2G7D8_THEGE</name>
<dbReference type="AlphaFoldDB" id="A0A8D2G7D8"/>
<dbReference type="InterPro" id="IPR024931">
    <property type="entry name" value="Importin_alpha"/>
</dbReference>
<dbReference type="GO" id="GO:0005829">
    <property type="term" value="C:cytosol"/>
    <property type="evidence" value="ECO:0007669"/>
    <property type="project" value="UniProtKB-ARBA"/>
</dbReference>
<comment type="function">
    <text evidence="12">Functions in nuclear protein import as an adapter protein for nuclear receptor KPNB1. Binds specifically and directly to substrates containing either a simple or bipartite NLS motif. Docking of the importin/substrate complex to the nuclear pore complex (NPC) is mediated by KPNB1 through binding to nucleoporin FxFG repeats and the complex is subsequently translocated through the pore by an energy requiring, Ran-dependent mechanism. At the nucleoplasmic side of the NPC, Ran binds to importin-beta and the three components separate and importin-alpha and -beta are re-exported from the nucleus to the cytoplasm where GTP hydrolysis releases Ran from importin. The directionality of nuclear import is thought to be conferred by an asymmetric distribution of the GTP- and GDP-bound forms of Ran between the cytoplasm and nucleus. Mediator of PR-DUB complex component BAP1 nuclear import; acts redundantly with KPNA1 and Transportin-1/TNPO1.</text>
</comment>
<evidence type="ECO:0000256" key="13">
    <source>
        <dbReference type="PIRNR" id="PIRNR005673"/>
    </source>
</evidence>
<keyword evidence="18" id="KW-1185">Reference proteome</keyword>